<keyword evidence="2" id="KW-1185">Reference proteome</keyword>
<comment type="caution">
    <text evidence="1">The sequence shown here is derived from an EMBL/GenBank/DDBJ whole genome shotgun (WGS) entry which is preliminary data.</text>
</comment>
<gene>
    <name evidence="1" type="ORF">E2C01_102068</name>
</gene>
<dbReference type="Proteomes" id="UP000324222">
    <property type="component" value="Unassembled WGS sequence"/>
</dbReference>
<dbReference type="AlphaFoldDB" id="A0A5B7KHD6"/>
<reference evidence="1 2" key="1">
    <citation type="submission" date="2019-05" db="EMBL/GenBank/DDBJ databases">
        <title>Another draft genome of Portunus trituberculatus and its Hox gene families provides insights of decapod evolution.</title>
        <authorList>
            <person name="Jeong J.-H."/>
            <person name="Song I."/>
            <person name="Kim S."/>
            <person name="Choi T."/>
            <person name="Kim D."/>
            <person name="Ryu S."/>
            <person name="Kim W."/>
        </authorList>
    </citation>
    <scope>NUCLEOTIDE SEQUENCE [LARGE SCALE GENOMIC DNA]</scope>
    <source>
        <tissue evidence="1">Muscle</tissue>
    </source>
</reference>
<proteinExistence type="predicted"/>
<sequence>MCSHSSPVLLERPVTLPSCVHCPTFTRLHPSTLLFHHLFLLLLLNELSLLHFYPSCSLPSVLASKSSILCLVLLLLLLVNELKLTHSHSDLLMHSTLTSLSPAFSFASSHSSPYPPYAPRLLVFLLLLLLRRRTLKQTGLVRDTCFTKFAENVNVLVVS</sequence>
<name>A0A5B7KHD6_PORTR</name>
<accession>A0A5B7KHD6</accession>
<evidence type="ECO:0000313" key="2">
    <source>
        <dbReference type="Proteomes" id="UP000324222"/>
    </source>
</evidence>
<evidence type="ECO:0000313" key="1">
    <source>
        <dbReference type="EMBL" id="MPD06264.1"/>
    </source>
</evidence>
<dbReference type="EMBL" id="VSRR010150212">
    <property type="protein sequence ID" value="MPD06264.1"/>
    <property type="molecule type" value="Genomic_DNA"/>
</dbReference>
<organism evidence="1 2">
    <name type="scientific">Portunus trituberculatus</name>
    <name type="common">Swimming crab</name>
    <name type="synonym">Neptunus trituberculatus</name>
    <dbReference type="NCBI Taxonomy" id="210409"/>
    <lineage>
        <taxon>Eukaryota</taxon>
        <taxon>Metazoa</taxon>
        <taxon>Ecdysozoa</taxon>
        <taxon>Arthropoda</taxon>
        <taxon>Crustacea</taxon>
        <taxon>Multicrustacea</taxon>
        <taxon>Malacostraca</taxon>
        <taxon>Eumalacostraca</taxon>
        <taxon>Eucarida</taxon>
        <taxon>Decapoda</taxon>
        <taxon>Pleocyemata</taxon>
        <taxon>Brachyura</taxon>
        <taxon>Eubrachyura</taxon>
        <taxon>Portunoidea</taxon>
        <taxon>Portunidae</taxon>
        <taxon>Portuninae</taxon>
        <taxon>Portunus</taxon>
    </lineage>
</organism>
<protein>
    <submittedName>
        <fullName evidence="1">Uncharacterized protein</fullName>
    </submittedName>
</protein>